<evidence type="ECO:0000256" key="10">
    <source>
        <dbReference type="ARBA" id="ARBA00040751"/>
    </source>
</evidence>
<evidence type="ECO:0000259" key="13">
    <source>
        <dbReference type="Pfam" id="PF00675"/>
    </source>
</evidence>
<protein>
    <recommendedName>
        <fullName evidence="10">Cytochrome b-c1 complex subunit 2, mitochondrial</fullName>
    </recommendedName>
    <alternativeName>
        <fullName evidence="12">Complex III subunit 2</fullName>
    </alternativeName>
    <alternativeName>
        <fullName evidence="11">Core protein II</fullName>
    </alternativeName>
</protein>
<dbReference type="GO" id="GO:0006122">
    <property type="term" value="P:mitochondrial electron transport, ubiquinol to cytochrome c"/>
    <property type="evidence" value="ECO:0007669"/>
    <property type="project" value="EnsemblFungi"/>
</dbReference>
<dbReference type="InterPro" id="IPR011249">
    <property type="entry name" value="Metalloenz_LuxS/M16"/>
</dbReference>
<keyword evidence="3" id="KW-0679">Respiratory chain</keyword>
<dbReference type="GeneID" id="34519678"/>
<sequence length="360" mass="37359">MLSKVSSRSFSSSALARASAPIKITSAPLAVSPAVSSLKVIVNGAGSKSGPAGLAHLTSTFSFLDTQSKSALRLKRESEFLGGAYKSYVTRDAIVLDATFLKEDLPYFVTALGSVLTESTYKPHELSEIVLPAVKATYNAAVSSASFIALEELHALSFRKGLGSPLYFDGTKSYSVEDISAFAKSAFTADAVEIVSSNVTESDLQSFIADSAFSSLPASGLASSAKPATFVGAESRIRSAGPTAAAIGLPIEDASTYALLSAYLTSEIESTLSTQISTSIKTYKDASLFYFVAESSSSAEVAAAIKKAAAALKSAKGLAKFAKLAQFQTGLTGGKDTVSVSKFNYVAVGDIDALPFADEL</sequence>
<dbReference type="RefSeq" id="XP_022458290.1">
    <property type="nucleotide sequence ID" value="XM_022602490.1"/>
</dbReference>
<reference evidence="14" key="2">
    <citation type="submission" date="2014-02" db="EMBL/GenBank/DDBJ databases">
        <title>Complete DNA sequence of /Kuraishia capsulata/ illustrates novel genomic features among budding yeasts (/Saccharomycotina/).</title>
        <authorList>
            <person name="Morales L."/>
            <person name="Noel B."/>
            <person name="Porcel B."/>
            <person name="Marcet-Houben M."/>
            <person name="Hullo M-F."/>
            <person name="Sacerdot C."/>
            <person name="Tekaia F."/>
            <person name="Leh-Louis V."/>
            <person name="Despons L."/>
            <person name="Khanna V."/>
            <person name="Aury J-M."/>
            <person name="Barbe V."/>
            <person name="Couloux A."/>
            <person name="Labadie K."/>
            <person name="Pelletier E."/>
            <person name="Souciet J-L."/>
            <person name="Boekhout T."/>
            <person name="Gabaldon T."/>
            <person name="Wincker P."/>
            <person name="Dujon B."/>
        </authorList>
    </citation>
    <scope>NUCLEOTIDE SEQUENCE</scope>
    <source>
        <strain evidence="14">CBS 1993</strain>
    </source>
</reference>
<dbReference type="GO" id="GO:0046872">
    <property type="term" value="F:metal ion binding"/>
    <property type="evidence" value="ECO:0007669"/>
    <property type="project" value="InterPro"/>
</dbReference>
<evidence type="ECO:0000256" key="9">
    <source>
        <dbReference type="ARBA" id="ARBA00038146"/>
    </source>
</evidence>
<evidence type="ECO:0000313" key="14">
    <source>
        <dbReference type="EMBL" id="CDK26284.1"/>
    </source>
</evidence>
<keyword evidence="4" id="KW-0999">Mitochondrion inner membrane</keyword>
<dbReference type="OrthoDB" id="6369905at2759"/>
<evidence type="ECO:0000256" key="8">
    <source>
        <dbReference type="ARBA" id="ARBA00023136"/>
    </source>
</evidence>
<dbReference type="SUPFAM" id="SSF63411">
    <property type="entry name" value="LuxS/MPP-like metallohydrolase"/>
    <property type="match status" value="2"/>
</dbReference>
<dbReference type="Gene3D" id="3.30.830.10">
    <property type="entry name" value="Metalloenzyme, LuxS/M16 peptidase-like"/>
    <property type="match status" value="2"/>
</dbReference>
<dbReference type="Proteomes" id="UP000019384">
    <property type="component" value="Unassembled WGS sequence"/>
</dbReference>
<accession>W6MII7</accession>
<name>W6MII7_9ASCO</name>
<evidence type="ECO:0000256" key="3">
    <source>
        <dbReference type="ARBA" id="ARBA00022660"/>
    </source>
</evidence>
<evidence type="ECO:0000256" key="7">
    <source>
        <dbReference type="ARBA" id="ARBA00023128"/>
    </source>
</evidence>
<keyword evidence="15" id="KW-1185">Reference proteome</keyword>
<evidence type="ECO:0000256" key="1">
    <source>
        <dbReference type="ARBA" id="ARBA00004443"/>
    </source>
</evidence>
<evidence type="ECO:0000256" key="2">
    <source>
        <dbReference type="ARBA" id="ARBA00022448"/>
    </source>
</evidence>
<evidence type="ECO:0000256" key="6">
    <source>
        <dbReference type="ARBA" id="ARBA00022982"/>
    </source>
</evidence>
<dbReference type="InterPro" id="IPR011765">
    <property type="entry name" value="Pept_M16_N"/>
</dbReference>
<dbReference type="EMBL" id="HG793127">
    <property type="protein sequence ID" value="CDK26284.1"/>
    <property type="molecule type" value="Genomic_DNA"/>
</dbReference>
<dbReference type="AlphaFoldDB" id="W6MII7"/>
<dbReference type="PANTHER" id="PTHR11851">
    <property type="entry name" value="METALLOPROTEASE"/>
    <property type="match status" value="1"/>
</dbReference>
<evidence type="ECO:0000256" key="11">
    <source>
        <dbReference type="ARBA" id="ARBA00041372"/>
    </source>
</evidence>
<keyword evidence="5" id="KW-0809">Transit peptide</keyword>
<dbReference type="GO" id="GO:0045275">
    <property type="term" value="C:respiratory chain complex III"/>
    <property type="evidence" value="ECO:0007669"/>
    <property type="project" value="EnsemblFungi"/>
</dbReference>
<dbReference type="GO" id="GO:0008121">
    <property type="term" value="F:quinol-cytochrome-c reductase activity"/>
    <property type="evidence" value="ECO:0007669"/>
    <property type="project" value="EnsemblFungi"/>
</dbReference>
<dbReference type="HOGENOM" id="CLU_009902_0_1_1"/>
<keyword evidence="2" id="KW-0813">Transport</keyword>
<proteinExistence type="inferred from homology"/>
<organism evidence="14 15">
    <name type="scientific">Kuraishia capsulata CBS 1993</name>
    <dbReference type="NCBI Taxonomy" id="1382522"/>
    <lineage>
        <taxon>Eukaryota</taxon>
        <taxon>Fungi</taxon>
        <taxon>Dikarya</taxon>
        <taxon>Ascomycota</taxon>
        <taxon>Saccharomycotina</taxon>
        <taxon>Pichiomycetes</taxon>
        <taxon>Pichiales</taxon>
        <taxon>Pichiaceae</taxon>
        <taxon>Kuraishia</taxon>
    </lineage>
</organism>
<keyword evidence="6" id="KW-0249">Electron transport</keyword>
<comment type="subcellular location">
    <subcellularLocation>
        <location evidence="1">Mitochondrion inner membrane</location>
        <topology evidence="1">Peripheral membrane protein</topology>
        <orientation evidence="1">Matrix side</orientation>
    </subcellularLocation>
</comment>
<reference evidence="14" key="1">
    <citation type="submission" date="2013-12" db="EMBL/GenBank/DDBJ databases">
        <authorList>
            <person name="Genoscope - CEA"/>
        </authorList>
    </citation>
    <scope>NUCLEOTIDE SEQUENCE</scope>
    <source>
        <strain evidence="14">CBS 1993</strain>
    </source>
</reference>
<gene>
    <name evidence="14" type="ORF">KUCA_T00002255001</name>
</gene>
<dbReference type="Pfam" id="PF00675">
    <property type="entry name" value="Peptidase_M16"/>
    <property type="match status" value="1"/>
</dbReference>
<evidence type="ECO:0000313" key="15">
    <source>
        <dbReference type="Proteomes" id="UP000019384"/>
    </source>
</evidence>
<dbReference type="PANTHER" id="PTHR11851:SF209">
    <property type="entry name" value="CYTOCHROME B-C1 COMPLEX SUBUNIT 2, MITOCHONDRIAL"/>
    <property type="match status" value="1"/>
</dbReference>
<comment type="similarity">
    <text evidence="9">Belongs to the peptidase M16 family. UQCRC2/QCR2 subfamily.</text>
</comment>
<keyword evidence="7" id="KW-0496">Mitochondrion</keyword>
<dbReference type="InterPro" id="IPR050361">
    <property type="entry name" value="MPP/UQCRC_Complex"/>
</dbReference>
<dbReference type="GO" id="GO:0030061">
    <property type="term" value="C:mitochondrial crista"/>
    <property type="evidence" value="ECO:0007669"/>
    <property type="project" value="EnsemblFungi"/>
</dbReference>
<evidence type="ECO:0000256" key="5">
    <source>
        <dbReference type="ARBA" id="ARBA00022946"/>
    </source>
</evidence>
<feature type="domain" description="Peptidase M16 N-terminal" evidence="13">
    <location>
        <begin position="52"/>
        <end position="167"/>
    </location>
</feature>
<dbReference type="STRING" id="1382522.W6MII7"/>
<keyword evidence="8" id="KW-0472">Membrane</keyword>
<evidence type="ECO:0000256" key="12">
    <source>
        <dbReference type="ARBA" id="ARBA00041778"/>
    </source>
</evidence>
<evidence type="ECO:0000256" key="4">
    <source>
        <dbReference type="ARBA" id="ARBA00022792"/>
    </source>
</evidence>